<proteinExistence type="predicted"/>
<name>A0A316ZKT8_9BASI</name>
<dbReference type="RefSeq" id="XP_025601284.1">
    <property type="nucleotide sequence ID" value="XM_025739044.1"/>
</dbReference>
<protein>
    <submittedName>
        <fullName evidence="1">Uncharacterized protein</fullName>
    </submittedName>
</protein>
<accession>A0A316ZKT8</accession>
<dbReference type="AlphaFoldDB" id="A0A316ZKT8"/>
<reference evidence="1 2" key="1">
    <citation type="journal article" date="2018" name="Mol. Biol. Evol.">
        <title>Broad Genomic Sampling Reveals a Smut Pathogenic Ancestry of the Fungal Clade Ustilaginomycotina.</title>
        <authorList>
            <person name="Kijpornyongpan T."/>
            <person name="Mondo S.J."/>
            <person name="Barry K."/>
            <person name="Sandor L."/>
            <person name="Lee J."/>
            <person name="Lipzen A."/>
            <person name="Pangilinan J."/>
            <person name="LaButti K."/>
            <person name="Hainaut M."/>
            <person name="Henrissat B."/>
            <person name="Grigoriev I.V."/>
            <person name="Spatafora J.W."/>
            <person name="Aime M.C."/>
        </authorList>
    </citation>
    <scope>NUCLEOTIDE SEQUENCE [LARGE SCALE GENOMIC DNA]</scope>
    <source>
        <strain evidence="1 2">MCA 4186</strain>
    </source>
</reference>
<dbReference type="Proteomes" id="UP000245946">
    <property type="component" value="Unassembled WGS sequence"/>
</dbReference>
<dbReference type="GeneID" id="37266590"/>
<evidence type="ECO:0000313" key="2">
    <source>
        <dbReference type="Proteomes" id="UP000245946"/>
    </source>
</evidence>
<gene>
    <name evidence="1" type="ORF">FA09DRAFT_122586</name>
</gene>
<dbReference type="PROSITE" id="PS51257">
    <property type="entry name" value="PROKAR_LIPOPROTEIN"/>
    <property type="match status" value="1"/>
</dbReference>
<keyword evidence="2" id="KW-1185">Reference proteome</keyword>
<dbReference type="EMBL" id="KZ819284">
    <property type="protein sequence ID" value="PWO01006.1"/>
    <property type="molecule type" value="Genomic_DNA"/>
</dbReference>
<evidence type="ECO:0000313" key="1">
    <source>
        <dbReference type="EMBL" id="PWO01006.1"/>
    </source>
</evidence>
<sequence>MGAWVRHSRFAIISSKHCGASAGEVLLHSHSSSSCSLAGGARERFQMRDLLALRAGAALTAERCAASMPPACCACASSVRVPSGCPRGARFCGPAARDLLDSDCDRVTAARDPVERGLGDDASADGRRLAQTLDGEGDEAPDRVARGLYADDTSRRSEAADLVSTRCLYCCSAEARSSPAGRTYSCRPALKLKDSRTGEARLSSVCSSHTLASLGAWMAAAGMLAGCGEGGVVVDGGRSDSPSLAMSANT</sequence>
<organism evidence="1 2">
    <name type="scientific">Tilletiopsis washingtonensis</name>
    <dbReference type="NCBI Taxonomy" id="58919"/>
    <lineage>
        <taxon>Eukaryota</taxon>
        <taxon>Fungi</taxon>
        <taxon>Dikarya</taxon>
        <taxon>Basidiomycota</taxon>
        <taxon>Ustilaginomycotina</taxon>
        <taxon>Exobasidiomycetes</taxon>
        <taxon>Entylomatales</taxon>
        <taxon>Entylomatales incertae sedis</taxon>
        <taxon>Tilletiopsis</taxon>
    </lineage>
</organism>